<dbReference type="InterPro" id="IPR024849">
    <property type="entry name" value="Shootin-1"/>
</dbReference>
<dbReference type="PANTHER" id="PTHR46606">
    <property type="entry name" value="SHOOTIN-1"/>
    <property type="match status" value="1"/>
</dbReference>
<name>A0A3B4GKR7_9CICH</name>
<dbReference type="GO" id="GO:0005737">
    <property type="term" value="C:cytoplasm"/>
    <property type="evidence" value="ECO:0007669"/>
    <property type="project" value="TreeGrafter"/>
</dbReference>
<evidence type="ECO:0000313" key="1">
    <source>
        <dbReference type="Ensembl" id="ENSPNYP00000021991.1"/>
    </source>
</evidence>
<dbReference type="STRING" id="303518.ENSPNYP00000021991"/>
<dbReference type="PANTHER" id="PTHR46606:SF1">
    <property type="entry name" value="SHOOTIN-1"/>
    <property type="match status" value="1"/>
</dbReference>
<dbReference type="AlphaFoldDB" id="A0A3B4GKR7"/>
<dbReference type="Ensembl" id="ENSPNYT00000022527.1">
    <property type="protein sequence ID" value="ENSPNYP00000021991.1"/>
    <property type="gene ID" value="ENSPNYG00000016607.1"/>
</dbReference>
<dbReference type="GO" id="GO:0048812">
    <property type="term" value="P:neuron projection morphogenesis"/>
    <property type="evidence" value="ECO:0007669"/>
    <property type="project" value="TreeGrafter"/>
</dbReference>
<organism evidence="1">
    <name type="scientific">Pundamilia nyererei</name>
    <dbReference type="NCBI Taxonomy" id="303518"/>
    <lineage>
        <taxon>Eukaryota</taxon>
        <taxon>Metazoa</taxon>
        <taxon>Chordata</taxon>
        <taxon>Craniata</taxon>
        <taxon>Vertebrata</taxon>
        <taxon>Euteleostomi</taxon>
        <taxon>Actinopterygii</taxon>
        <taxon>Neopterygii</taxon>
        <taxon>Teleostei</taxon>
        <taxon>Neoteleostei</taxon>
        <taxon>Acanthomorphata</taxon>
        <taxon>Ovalentaria</taxon>
        <taxon>Cichlomorphae</taxon>
        <taxon>Cichliformes</taxon>
        <taxon>Cichlidae</taxon>
        <taxon>African cichlids</taxon>
        <taxon>Pseudocrenilabrinae</taxon>
        <taxon>Haplochromini</taxon>
        <taxon>Pundamilia</taxon>
    </lineage>
</organism>
<sequence length="90" mass="9903">GVMEEAVATPKGSSWKKEKVVKAAAEGVDDVKVKAVNEMMERIKHGVVLRPVKSQDTKVRRSTEKQQESAMEELKGILVKRAYVGFTAAC</sequence>
<dbReference type="GO" id="GO:0044295">
    <property type="term" value="C:axonal growth cone"/>
    <property type="evidence" value="ECO:0007669"/>
    <property type="project" value="TreeGrafter"/>
</dbReference>
<accession>A0A3B4GKR7</accession>
<dbReference type="GeneTree" id="ENSGT00940000177647"/>
<dbReference type="GO" id="GO:0031252">
    <property type="term" value="C:cell leading edge"/>
    <property type="evidence" value="ECO:0007669"/>
    <property type="project" value="TreeGrafter"/>
</dbReference>
<proteinExistence type="predicted"/>
<protein>
    <submittedName>
        <fullName evidence="1">Uncharacterized protein</fullName>
    </submittedName>
</protein>
<reference evidence="1" key="1">
    <citation type="submission" date="2023-09" db="UniProtKB">
        <authorList>
            <consortium name="Ensembl"/>
        </authorList>
    </citation>
    <scope>IDENTIFICATION</scope>
</reference>
<dbReference type="GO" id="GO:2001224">
    <property type="term" value="P:positive regulation of neuron migration"/>
    <property type="evidence" value="ECO:0007669"/>
    <property type="project" value="TreeGrafter"/>
</dbReference>